<dbReference type="GO" id="GO:0003682">
    <property type="term" value="F:chromatin binding"/>
    <property type="evidence" value="ECO:0007669"/>
    <property type="project" value="InterPro"/>
</dbReference>
<evidence type="ECO:0000259" key="1">
    <source>
        <dbReference type="PROSITE" id="PS51038"/>
    </source>
</evidence>
<keyword evidence="3" id="KW-1185">Reference proteome</keyword>
<dbReference type="AlphaFoldDB" id="A0AAD4BFU8"/>
<dbReference type="SUPFAM" id="SSF57903">
    <property type="entry name" value="FYVE/PHD zinc finger"/>
    <property type="match status" value="1"/>
</dbReference>
<name>A0AAD4BFU8_BOLED</name>
<evidence type="ECO:0000313" key="3">
    <source>
        <dbReference type="Proteomes" id="UP001194468"/>
    </source>
</evidence>
<dbReference type="InterPro" id="IPR043151">
    <property type="entry name" value="BAH_sf"/>
</dbReference>
<organism evidence="2 3">
    <name type="scientific">Boletus edulis BED1</name>
    <dbReference type="NCBI Taxonomy" id="1328754"/>
    <lineage>
        <taxon>Eukaryota</taxon>
        <taxon>Fungi</taxon>
        <taxon>Dikarya</taxon>
        <taxon>Basidiomycota</taxon>
        <taxon>Agaricomycotina</taxon>
        <taxon>Agaricomycetes</taxon>
        <taxon>Agaricomycetidae</taxon>
        <taxon>Boletales</taxon>
        <taxon>Boletineae</taxon>
        <taxon>Boletaceae</taxon>
        <taxon>Boletoideae</taxon>
        <taxon>Boletus</taxon>
    </lineage>
</organism>
<reference evidence="2" key="1">
    <citation type="submission" date="2019-10" db="EMBL/GenBank/DDBJ databases">
        <authorList>
            <consortium name="DOE Joint Genome Institute"/>
            <person name="Kuo A."/>
            <person name="Miyauchi S."/>
            <person name="Kiss E."/>
            <person name="Drula E."/>
            <person name="Kohler A."/>
            <person name="Sanchez-Garcia M."/>
            <person name="Andreopoulos B."/>
            <person name="Barry K.W."/>
            <person name="Bonito G."/>
            <person name="Buee M."/>
            <person name="Carver A."/>
            <person name="Chen C."/>
            <person name="Cichocki N."/>
            <person name="Clum A."/>
            <person name="Culley D."/>
            <person name="Crous P.W."/>
            <person name="Fauchery L."/>
            <person name="Girlanda M."/>
            <person name="Hayes R."/>
            <person name="Keri Z."/>
            <person name="LaButti K."/>
            <person name="Lipzen A."/>
            <person name="Lombard V."/>
            <person name="Magnuson J."/>
            <person name="Maillard F."/>
            <person name="Morin E."/>
            <person name="Murat C."/>
            <person name="Nolan M."/>
            <person name="Ohm R."/>
            <person name="Pangilinan J."/>
            <person name="Pereira M."/>
            <person name="Perotto S."/>
            <person name="Peter M."/>
            <person name="Riley R."/>
            <person name="Sitrit Y."/>
            <person name="Stielow B."/>
            <person name="Szollosi G."/>
            <person name="Zifcakova L."/>
            <person name="Stursova M."/>
            <person name="Spatafora J.W."/>
            <person name="Tedersoo L."/>
            <person name="Vaario L.-M."/>
            <person name="Yamada A."/>
            <person name="Yan M."/>
            <person name="Wang P."/>
            <person name="Xu J."/>
            <person name="Bruns T."/>
            <person name="Baldrian P."/>
            <person name="Vilgalys R."/>
            <person name="Henrissat B."/>
            <person name="Grigoriev I.V."/>
            <person name="Hibbett D."/>
            <person name="Nagy L.G."/>
            <person name="Martin F.M."/>
        </authorList>
    </citation>
    <scope>NUCLEOTIDE SEQUENCE</scope>
    <source>
        <strain evidence="2">BED1</strain>
    </source>
</reference>
<dbReference type="CDD" id="cd15489">
    <property type="entry name" value="PHD_SF"/>
    <property type="match status" value="1"/>
</dbReference>
<dbReference type="InterPro" id="IPR011011">
    <property type="entry name" value="Znf_FYVE_PHD"/>
</dbReference>
<evidence type="ECO:0000313" key="2">
    <source>
        <dbReference type="EMBL" id="KAF8427118.1"/>
    </source>
</evidence>
<dbReference type="PROSITE" id="PS51038">
    <property type="entry name" value="BAH"/>
    <property type="match status" value="1"/>
</dbReference>
<feature type="domain" description="BAH" evidence="1">
    <location>
        <begin position="69"/>
        <end position="209"/>
    </location>
</feature>
<comment type="caution">
    <text evidence="2">The sequence shown here is derived from an EMBL/GenBank/DDBJ whole genome shotgun (WGS) entry which is preliminary data.</text>
</comment>
<reference evidence="2" key="2">
    <citation type="journal article" date="2020" name="Nat. Commun.">
        <title>Large-scale genome sequencing of mycorrhizal fungi provides insights into the early evolution of symbiotic traits.</title>
        <authorList>
            <person name="Miyauchi S."/>
            <person name="Kiss E."/>
            <person name="Kuo A."/>
            <person name="Drula E."/>
            <person name="Kohler A."/>
            <person name="Sanchez-Garcia M."/>
            <person name="Morin E."/>
            <person name="Andreopoulos B."/>
            <person name="Barry K.W."/>
            <person name="Bonito G."/>
            <person name="Buee M."/>
            <person name="Carver A."/>
            <person name="Chen C."/>
            <person name="Cichocki N."/>
            <person name="Clum A."/>
            <person name="Culley D."/>
            <person name="Crous P.W."/>
            <person name="Fauchery L."/>
            <person name="Girlanda M."/>
            <person name="Hayes R.D."/>
            <person name="Keri Z."/>
            <person name="LaButti K."/>
            <person name="Lipzen A."/>
            <person name="Lombard V."/>
            <person name="Magnuson J."/>
            <person name="Maillard F."/>
            <person name="Murat C."/>
            <person name="Nolan M."/>
            <person name="Ohm R.A."/>
            <person name="Pangilinan J."/>
            <person name="Pereira M.F."/>
            <person name="Perotto S."/>
            <person name="Peter M."/>
            <person name="Pfister S."/>
            <person name="Riley R."/>
            <person name="Sitrit Y."/>
            <person name="Stielow J.B."/>
            <person name="Szollosi G."/>
            <person name="Zifcakova L."/>
            <person name="Stursova M."/>
            <person name="Spatafora J.W."/>
            <person name="Tedersoo L."/>
            <person name="Vaario L.M."/>
            <person name="Yamada A."/>
            <person name="Yan M."/>
            <person name="Wang P."/>
            <person name="Xu J."/>
            <person name="Bruns T."/>
            <person name="Baldrian P."/>
            <person name="Vilgalys R."/>
            <person name="Dunand C."/>
            <person name="Henrissat B."/>
            <person name="Grigoriev I.V."/>
            <person name="Hibbett D."/>
            <person name="Nagy L.G."/>
            <person name="Martin F.M."/>
        </authorList>
    </citation>
    <scope>NUCLEOTIDE SEQUENCE</scope>
    <source>
        <strain evidence="2">BED1</strain>
    </source>
</reference>
<dbReference type="Pfam" id="PF01426">
    <property type="entry name" value="BAH"/>
    <property type="match status" value="1"/>
</dbReference>
<dbReference type="PANTHER" id="PTHR46364">
    <property type="entry name" value="OS08G0421900 PROTEIN"/>
    <property type="match status" value="1"/>
</dbReference>
<proteinExistence type="predicted"/>
<dbReference type="Proteomes" id="UP001194468">
    <property type="component" value="Unassembled WGS sequence"/>
</dbReference>
<gene>
    <name evidence="2" type="ORF">L210DRAFT_3652775</name>
</gene>
<dbReference type="Gene3D" id="2.30.30.490">
    <property type="match status" value="1"/>
</dbReference>
<dbReference type="InterPro" id="IPR001025">
    <property type="entry name" value="BAH_dom"/>
</dbReference>
<accession>A0AAD4BFU8</accession>
<dbReference type="EMBL" id="WHUW01000083">
    <property type="protein sequence ID" value="KAF8427118.1"/>
    <property type="molecule type" value="Genomic_DNA"/>
</dbReference>
<protein>
    <recommendedName>
        <fullName evidence="1">BAH domain-containing protein</fullName>
    </recommendedName>
</protein>
<sequence length="350" mass="40482">MSNHVVDTPMEQDKTSVMITTRLTPEEVVDHRTKSPPRDIEKYPRYDRVEVVFGRIGSSSNVTGYGVMYDYNVGDIVRVHHAGTCDRRSKRRISEMEYWFAKVEEIYVLDDGRESEKPKIWLNVRWFYRAEDMKGYDSSVAKRMKTRELLDSDEKDYITFTSVEGVVDVAHIDEGSGTYEETKDGEDPSMGFFTRWRLEVRTRAGRGTRLVVVGVSLQDACECTCEGCPDQGYDDAAEQRYCDACENWMHVACLRRVAKKVSVEKVKTLFKEGWVDEEMMRSLTRPIARGGVHPTFGNGNEVMKVRQAWKMKKSGVEVGDWDEGVNMYTLWPEDEEVECFRCPQCKKQWV</sequence>